<keyword evidence="6 7" id="KW-0413">Isomerase</keyword>
<dbReference type="InterPro" id="IPR032466">
    <property type="entry name" value="Metal_Hydrolase"/>
</dbReference>
<dbReference type="STRING" id="258515.SAMN05192585_1304"/>
<evidence type="ECO:0000256" key="4">
    <source>
        <dbReference type="ARBA" id="ARBA00012546"/>
    </source>
</evidence>
<dbReference type="InterPro" id="IPR003766">
    <property type="entry name" value="Uronate_isomerase"/>
</dbReference>
<dbReference type="PANTHER" id="PTHR30068">
    <property type="entry name" value="URONATE ISOMERASE"/>
    <property type="match status" value="1"/>
</dbReference>
<dbReference type="GO" id="GO:0019698">
    <property type="term" value="P:D-galacturonate catabolic process"/>
    <property type="evidence" value="ECO:0007669"/>
    <property type="project" value="TreeGrafter"/>
</dbReference>
<evidence type="ECO:0000256" key="3">
    <source>
        <dbReference type="ARBA" id="ARBA00008397"/>
    </source>
</evidence>
<evidence type="ECO:0000313" key="9">
    <source>
        <dbReference type="Proteomes" id="UP000199182"/>
    </source>
</evidence>
<protein>
    <recommendedName>
        <fullName evidence="5 7">Uronate isomerase</fullName>
        <ecNumber evidence="4 7">5.3.1.12</ecNumber>
    </recommendedName>
    <alternativeName>
        <fullName evidence="7">Glucuronate isomerase</fullName>
    </alternativeName>
    <alternativeName>
        <fullName evidence="7">Uronic isomerase</fullName>
    </alternativeName>
</protein>
<dbReference type="OrthoDB" id="9766564at2"/>
<dbReference type="GO" id="GO:0042840">
    <property type="term" value="P:D-glucuronate catabolic process"/>
    <property type="evidence" value="ECO:0007669"/>
    <property type="project" value="TreeGrafter"/>
</dbReference>
<dbReference type="Pfam" id="PF02614">
    <property type="entry name" value="UxaC"/>
    <property type="match status" value="1"/>
</dbReference>
<dbReference type="UniPathway" id="UPA00246"/>
<dbReference type="Proteomes" id="UP000199182">
    <property type="component" value="Unassembled WGS sequence"/>
</dbReference>
<reference evidence="8 9" key="1">
    <citation type="submission" date="2016-10" db="EMBL/GenBank/DDBJ databases">
        <authorList>
            <person name="de Groot N.N."/>
        </authorList>
    </citation>
    <scope>NUCLEOTIDE SEQUENCE [LARGE SCALE GENOMIC DNA]</scope>
    <source>
        <strain evidence="8 9">CGMCC 1.5012</strain>
    </source>
</reference>
<dbReference type="EC" id="5.3.1.12" evidence="4 7"/>
<evidence type="ECO:0000256" key="6">
    <source>
        <dbReference type="ARBA" id="ARBA00023235"/>
    </source>
</evidence>
<comment type="pathway">
    <text evidence="2 7">Carbohydrate metabolism; pentose and glucuronate interconversion.</text>
</comment>
<dbReference type="GO" id="GO:0008880">
    <property type="term" value="F:glucuronate isomerase activity"/>
    <property type="evidence" value="ECO:0007669"/>
    <property type="project" value="UniProtKB-UniRule"/>
</dbReference>
<dbReference type="Gene3D" id="1.10.2020.10">
    <property type="entry name" value="uronate isomerase, domain 2, chain A"/>
    <property type="match status" value="1"/>
</dbReference>
<organism evidence="8 9">
    <name type="scientific">Acetanaerobacterium elongatum</name>
    <dbReference type="NCBI Taxonomy" id="258515"/>
    <lineage>
        <taxon>Bacteria</taxon>
        <taxon>Bacillati</taxon>
        <taxon>Bacillota</taxon>
        <taxon>Clostridia</taxon>
        <taxon>Eubacteriales</taxon>
        <taxon>Oscillospiraceae</taxon>
        <taxon>Acetanaerobacterium</taxon>
    </lineage>
</organism>
<name>A0A1H0DS23_9FIRM</name>
<gene>
    <name evidence="7" type="primary">uxaC</name>
    <name evidence="8" type="ORF">SAMN05192585_1304</name>
</gene>
<dbReference type="HAMAP" id="MF_00675">
    <property type="entry name" value="UxaC"/>
    <property type="match status" value="1"/>
</dbReference>
<evidence type="ECO:0000313" key="8">
    <source>
        <dbReference type="EMBL" id="SDN72843.1"/>
    </source>
</evidence>
<comment type="catalytic activity">
    <reaction evidence="7">
        <text>aldehydo-D-galacturonate = keto-D-tagaturonate</text>
        <dbReference type="Rhea" id="RHEA:27702"/>
        <dbReference type="ChEBI" id="CHEBI:12952"/>
        <dbReference type="ChEBI" id="CHEBI:17886"/>
    </reaction>
</comment>
<comment type="catalytic activity">
    <reaction evidence="1 7">
        <text>D-glucuronate = D-fructuronate</text>
        <dbReference type="Rhea" id="RHEA:13049"/>
        <dbReference type="ChEBI" id="CHEBI:58720"/>
        <dbReference type="ChEBI" id="CHEBI:59863"/>
        <dbReference type="EC" id="5.3.1.12"/>
    </reaction>
</comment>
<accession>A0A1H0DS23</accession>
<proteinExistence type="inferred from homology"/>
<dbReference type="SUPFAM" id="SSF51556">
    <property type="entry name" value="Metallo-dependent hydrolases"/>
    <property type="match status" value="1"/>
</dbReference>
<dbReference type="NCBIfam" id="NF002794">
    <property type="entry name" value="PRK02925.1"/>
    <property type="match status" value="1"/>
</dbReference>
<sequence length="466" mass="53562">MAQFLNDDFMLNNKTAVLLYHQYAEKMPIFDYHCHINPNEIAENKTYENITQLWLYGDHYKWRAMRTFGVDERYITGDASDRERFQKWAETMPYCVGSPMYLWSHLELKRYFGVEKELSPDTAEEIWNACNEVIRSGQFTVRKIVERSGVSALCTTDNPVDSLEAHKKLKADGSFSVKVFPAFRPDVFVNVDKPGFTGWIEKLEAVCGTKIKKPADLLNALRSRIDYFHDADCRLSDHALDPIVYKEFSEDEIPAILTKALNGDSLDAGEAAKYKTWLMLFFGREYARRGWVMQYHMNSVRNVNSKMFGKMGPDTGYDAIGTNDFAQPLYKMLDTLNSTDELPKVMLYSLNPNDYEVMATIGSAFNGGVAGKVQLGAAWWFNDHISGIERQLTVCANNSLLSLFVGMLTDSRSFISYPRHEYFRRVLCNLLGRWAENGEITQNTALLGRMVEDICFNNARRYFKMF</sequence>
<dbReference type="EMBL" id="FNID01000030">
    <property type="protein sequence ID" value="SDN72843.1"/>
    <property type="molecule type" value="Genomic_DNA"/>
</dbReference>
<evidence type="ECO:0000256" key="5">
    <source>
        <dbReference type="ARBA" id="ARBA00020555"/>
    </source>
</evidence>
<evidence type="ECO:0000256" key="1">
    <source>
        <dbReference type="ARBA" id="ARBA00001165"/>
    </source>
</evidence>
<dbReference type="PANTHER" id="PTHR30068:SF4">
    <property type="entry name" value="URONATE ISOMERASE"/>
    <property type="match status" value="1"/>
</dbReference>
<comment type="similarity">
    <text evidence="3 7">Belongs to the metallo-dependent hydrolases superfamily. Uronate isomerase family.</text>
</comment>
<dbReference type="AlphaFoldDB" id="A0A1H0DS23"/>
<dbReference type="RefSeq" id="WP_092641865.1">
    <property type="nucleotide sequence ID" value="NZ_FNID01000030.1"/>
</dbReference>
<evidence type="ECO:0000256" key="7">
    <source>
        <dbReference type="HAMAP-Rule" id="MF_00675"/>
    </source>
</evidence>
<keyword evidence="9" id="KW-1185">Reference proteome</keyword>
<dbReference type="Gene3D" id="3.20.20.140">
    <property type="entry name" value="Metal-dependent hydrolases"/>
    <property type="match status" value="1"/>
</dbReference>
<evidence type="ECO:0000256" key="2">
    <source>
        <dbReference type="ARBA" id="ARBA00004892"/>
    </source>
</evidence>